<gene>
    <name evidence="10" type="ORF">HELGO_WM67884</name>
</gene>
<keyword evidence="5" id="KW-0732">Signal</keyword>
<dbReference type="AlphaFoldDB" id="A0A6S6S6G7"/>
<protein>
    <recommendedName>
        <fullName evidence="3">Curli production assembly/transport component CsgG</fullName>
    </recommendedName>
</protein>
<keyword evidence="9" id="KW-1133">Transmembrane helix</keyword>
<reference evidence="10" key="1">
    <citation type="submission" date="2020-01" db="EMBL/GenBank/DDBJ databases">
        <authorList>
            <person name="Meier V. D."/>
            <person name="Meier V D."/>
        </authorList>
    </citation>
    <scope>NUCLEOTIDE SEQUENCE</scope>
    <source>
        <strain evidence="10">HLG_WM_MAG_08</strain>
    </source>
</reference>
<evidence type="ECO:0000256" key="7">
    <source>
        <dbReference type="ARBA" id="ARBA00023139"/>
    </source>
</evidence>
<evidence type="ECO:0000256" key="2">
    <source>
        <dbReference type="ARBA" id="ARBA00008899"/>
    </source>
</evidence>
<keyword evidence="9" id="KW-0812">Transmembrane</keyword>
<evidence type="ECO:0000256" key="9">
    <source>
        <dbReference type="SAM" id="Phobius"/>
    </source>
</evidence>
<proteinExistence type="inferred from homology"/>
<dbReference type="Gene3D" id="3.40.50.10610">
    <property type="entry name" value="ABC-type transport auxiliary lipoprotein component"/>
    <property type="match status" value="1"/>
</dbReference>
<feature type="transmembrane region" description="Helical" evidence="9">
    <location>
        <begin position="6"/>
        <end position="25"/>
    </location>
</feature>
<sequence length="289" mass="31897">MTNKNIIYYGFILSGLLLMVGCSSATNRQLINQGATITPATESSYKLQSVPPPLSKVPAAVYQFRDQTGQYKDKDNISSFSTAVTQGATPILMKALQDSNWFVMVEREGLQNLLTERKIIRSAKAGQKTKVAIKALKPARILLEGGITGYDTNIRTGGKGAEYFGLSASKRYREDHVTVHLRAIDIDSGQVLASVSTSKRLLSIEYRTGLFRYVKYKRLLALEAGYTTNEPSHICVADAIEKAVHDLIIEGALKGVWKFKDPEAMYSPVIKNYKAEKSELTVPLLKAAK</sequence>
<dbReference type="Pfam" id="PF03783">
    <property type="entry name" value="CsgG"/>
    <property type="match status" value="1"/>
</dbReference>
<keyword evidence="8" id="KW-0449">Lipoprotein</keyword>
<evidence type="ECO:0000256" key="1">
    <source>
        <dbReference type="ARBA" id="ARBA00003989"/>
    </source>
</evidence>
<name>A0A6S6S6G7_9GAMM</name>
<comment type="similarity">
    <text evidence="2">Belongs to the CsgG family.</text>
</comment>
<organism evidence="10">
    <name type="scientific">uncultured Thiotrichaceae bacterium</name>
    <dbReference type="NCBI Taxonomy" id="298394"/>
    <lineage>
        <taxon>Bacteria</taxon>
        <taxon>Pseudomonadati</taxon>
        <taxon>Pseudomonadota</taxon>
        <taxon>Gammaproteobacteria</taxon>
        <taxon>Thiotrichales</taxon>
        <taxon>Thiotrichaceae</taxon>
        <taxon>environmental samples</taxon>
    </lineage>
</organism>
<accession>A0A6S6S6G7</accession>
<dbReference type="PROSITE" id="PS51257">
    <property type="entry name" value="PROKAR_LIPOPROTEIN"/>
    <property type="match status" value="1"/>
</dbReference>
<evidence type="ECO:0000256" key="8">
    <source>
        <dbReference type="ARBA" id="ARBA00023288"/>
    </source>
</evidence>
<dbReference type="GO" id="GO:0030288">
    <property type="term" value="C:outer membrane-bounded periplasmic space"/>
    <property type="evidence" value="ECO:0007669"/>
    <property type="project" value="InterPro"/>
</dbReference>
<keyword evidence="4" id="KW-1003">Cell membrane</keyword>
<comment type="function">
    <text evidence="1">May be involved in the biogenesis of curli organelles.</text>
</comment>
<dbReference type="InterPro" id="IPR005534">
    <property type="entry name" value="Curli_assmbl/transp-comp_CsgG"/>
</dbReference>
<evidence type="ECO:0000313" key="10">
    <source>
        <dbReference type="EMBL" id="CAA6799946.1"/>
    </source>
</evidence>
<evidence type="ECO:0000256" key="5">
    <source>
        <dbReference type="ARBA" id="ARBA00022729"/>
    </source>
</evidence>
<keyword evidence="6 9" id="KW-0472">Membrane</keyword>
<evidence type="ECO:0000256" key="6">
    <source>
        <dbReference type="ARBA" id="ARBA00023136"/>
    </source>
</evidence>
<dbReference type="EMBL" id="CACVAV010000002">
    <property type="protein sequence ID" value="CAA6799946.1"/>
    <property type="molecule type" value="Genomic_DNA"/>
</dbReference>
<dbReference type="PANTHER" id="PTHR41164">
    <property type="entry name" value="CURLI PRODUCTION ASSEMBLY/TRANSPORT COMPONENT CSGG"/>
    <property type="match status" value="1"/>
</dbReference>
<evidence type="ECO:0000256" key="4">
    <source>
        <dbReference type="ARBA" id="ARBA00022475"/>
    </source>
</evidence>
<evidence type="ECO:0000256" key="3">
    <source>
        <dbReference type="ARBA" id="ARBA00014028"/>
    </source>
</evidence>
<dbReference type="PANTHER" id="PTHR41164:SF1">
    <property type="entry name" value="CURLI PRODUCTION ASSEMBLY_TRANSPORT COMPONENT CSGG"/>
    <property type="match status" value="1"/>
</dbReference>
<keyword evidence="7" id="KW-0564">Palmitate</keyword>